<feature type="chain" id="PRO_5046448644" evidence="5">
    <location>
        <begin position="22"/>
        <end position="389"/>
    </location>
</feature>
<evidence type="ECO:0000259" key="6">
    <source>
        <dbReference type="Pfam" id="PF13458"/>
    </source>
</evidence>
<accession>A0ABY9T2J5</accession>
<evidence type="ECO:0000256" key="5">
    <source>
        <dbReference type="SAM" id="SignalP"/>
    </source>
</evidence>
<dbReference type="Gene3D" id="3.40.50.2300">
    <property type="match status" value="2"/>
</dbReference>
<dbReference type="InterPro" id="IPR000709">
    <property type="entry name" value="Leu_Ile_Val-bd"/>
</dbReference>
<dbReference type="RefSeq" id="WP_310764953.1">
    <property type="nucleotide sequence ID" value="NZ_CP134050.1"/>
</dbReference>
<evidence type="ECO:0000313" key="8">
    <source>
        <dbReference type="Proteomes" id="UP001256827"/>
    </source>
</evidence>
<dbReference type="PANTHER" id="PTHR30483">
    <property type="entry name" value="LEUCINE-SPECIFIC-BINDING PROTEIN"/>
    <property type="match status" value="1"/>
</dbReference>
<evidence type="ECO:0000256" key="1">
    <source>
        <dbReference type="ARBA" id="ARBA00010062"/>
    </source>
</evidence>
<dbReference type="Proteomes" id="UP001256827">
    <property type="component" value="Chromosome"/>
</dbReference>
<dbReference type="Pfam" id="PF13458">
    <property type="entry name" value="Peripla_BP_6"/>
    <property type="match status" value="1"/>
</dbReference>
<evidence type="ECO:0000256" key="2">
    <source>
        <dbReference type="ARBA" id="ARBA00022448"/>
    </source>
</evidence>
<dbReference type="InterPro" id="IPR028081">
    <property type="entry name" value="Leu-bd"/>
</dbReference>
<dbReference type="CDD" id="cd06349">
    <property type="entry name" value="PBP1_ABC_HAAT-like"/>
    <property type="match status" value="1"/>
</dbReference>
<comment type="similarity">
    <text evidence="1">Belongs to the leucine-binding protein family.</text>
</comment>
<protein>
    <submittedName>
        <fullName evidence="7">ABC transporter substrate-binding protein</fullName>
    </submittedName>
</protein>
<feature type="signal peptide" evidence="5">
    <location>
        <begin position="1"/>
        <end position="21"/>
    </location>
</feature>
<name>A0ABY9T2J5_BREBE</name>
<reference evidence="7 8" key="1">
    <citation type="submission" date="2023-09" db="EMBL/GenBank/DDBJ databases">
        <title>Complete Genome and Methylome dissection of Bacillus brevis NEB573 original source of BbsI restriction endonuclease.</title>
        <authorList>
            <person name="Fomenkov A."/>
            <person name="Roberts R.D."/>
        </authorList>
    </citation>
    <scope>NUCLEOTIDE SEQUENCE [LARGE SCALE GENOMIC DNA]</scope>
    <source>
        <strain evidence="7 8">NEB573</strain>
    </source>
</reference>
<dbReference type="InterPro" id="IPR051010">
    <property type="entry name" value="BCAA_transport"/>
</dbReference>
<dbReference type="SUPFAM" id="SSF53822">
    <property type="entry name" value="Periplasmic binding protein-like I"/>
    <property type="match status" value="1"/>
</dbReference>
<dbReference type="EMBL" id="CP134050">
    <property type="protein sequence ID" value="WNC13446.1"/>
    <property type="molecule type" value="Genomic_DNA"/>
</dbReference>
<proteinExistence type="inferred from homology"/>
<evidence type="ECO:0000313" key="7">
    <source>
        <dbReference type="EMBL" id="WNC13446.1"/>
    </source>
</evidence>
<keyword evidence="8" id="KW-1185">Reference proteome</keyword>
<feature type="domain" description="Leucine-binding protein" evidence="6">
    <location>
        <begin position="45"/>
        <end position="383"/>
    </location>
</feature>
<gene>
    <name evidence="7" type="ORF">RGB73_22510</name>
</gene>
<dbReference type="PROSITE" id="PS51257">
    <property type="entry name" value="PROKAR_LIPOPROTEIN"/>
    <property type="match status" value="1"/>
</dbReference>
<organism evidence="7 8">
    <name type="scientific">Brevibacillus brevis</name>
    <name type="common">Bacillus brevis</name>
    <dbReference type="NCBI Taxonomy" id="1393"/>
    <lineage>
        <taxon>Bacteria</taxon>
        <taxon>Bacillati</taxon>
        <taxon>Bacillota</taxon>
        <taxon>Bacilli</taxon>
        <taxon>Bacillales</taxon>
        <taxon>Paenibacillaceae</taxon>
        <taxon>Brevibacillus</taxon>
    </lineage>
</organism>
<keyword evidence="3 5" id="KW-0732">Signal</keyword>
<dbReference type="InterPro" id="IPR028082">
    <property type="entry name" value="Peripla_BP_I"/>
</dbReference>
<evidence type="ECO:0000256" key="4">
    <source>
        <dbReference type="ARBA" id="ARBA00022970"/>
    </source>
</evidence>
<keyword evidence="4" id="KW-0029">Amino-acid transport</keyword>
<dbReference type="PANTHER" id="PTHR30483:SF6">
    <property type="entry name" value="PERIPLASMIC BINDING PROTEIN OF ABC TRANSPORTER FOR NATURAL AMINO ACIDS"/>
    <property type="match status" value="1"/>
</dbReference>
<sequence>MKKKWPFASSALVALSLLVLAGCGSQKAASDTGSGQGGSSDKGDIVIAVAGPMSGDGAEYGKAFQEGAELAVSQFNEKGGYEGRKVKIVLGDDKNDPKEAANVAQKLSSDESVVAVIGHWSSSATFAGIPIYNRSKVPMITPTASHPDITKKENEWIFRSSTTQDLEGKNLADYAVNKLKHKNIAVLYVNSDWGKSNATSFKKYAEEFGANVVGYESYPPGQSIDYTAALTKVKGLNPDLIYLGSLYNEGVLIIKQAKEMGIQAEFMGASPFASDGFLQAKDVVEGVRLDSLFYPEADNERVKKFVADFKQKYAHDGGYFNALAYDATTAVLEGIKNGGPTRQGIRDAMAKINGLPVVTGEIKFDDKRDDINKPYYNLVVENGKFVIAK</sequence>
<evidence type="ECO:0000256" key="3">
    <source>
        <dbReference type="ARBA" id="ARBA00022729"/>
    </source>
</evidence>
<keyword evidence="2" id="KW-0813">Transport</keyword>
<dbReference type="PRINTS" id="PR00337">
    <property type="entry name" value="LEUILEVALBP"/>
</dbReference>